<reference evidence="3 4" key="1">
    <citation type="journal article" date="2014" name="Int. J. Syst. Evol. Microbiol.">
        <title>Complete genome sequence of Corynebacterium casei LMG S-19264T (=DSM 44701T), isolated from a smear-ripened cheese.</title>
        <authorList>
            <consortium name="US DOE Joint Genome Institute (JGI-PGF)"/>
            <person name="Walter F."/>
            <person name="Albersmeier A."/>
            <person name="Kalinowski J."/>
            <person name="Ruckert C."/>
        </authorList>
    </citation>
    <scope>NUCLEOTIDE SEQUENCE [LARGE SCALE GENOMIC DNA]</scope>
    <source>
        <strain evidence="3 4">KCTC 12285</strain>
    </source>
</reference>
<dbReference type="InterPro" id="IPR050444">
    <property type="entry name" value="Polyketide_Synthase"/>
</dbReference>
<keyword evidence="4" id="KW-1185">Reference proteome</keyword>
<evidence type="ECO:0000313" key="3">
    <source>
        <dbReference type="EMBL" id="GGX32829.1"/>
    </source>
</evidence>
<keyword evidence="1" id="KW-0808">Transferase</keyword>
<dbReference type="Proteomes" id="UP000601108">
    <property type="component" value="Unassembled WGS sequence"/>
</dbReference>
<protein>
    <submittedName>
        <fullName evidence="3">Polyketide biosynthesis acyltransferase PksD</fullName>
    </submittedName>
</protein>
<proteinExistence type="predicted"/>
<dbReference type="SUPFAM" id="SSF52151">
    <property type="entry name" value="FabD/lysophospholipase-like"/>
    <property type="match status" value="1"/>
</dbReference>
<dbReference type="PANTHER" id="PTHR45681">
    <property type="entry name" value="POLYKETIDE SYNTHASE 44-RELATED"/>
    <property type="match status" value="1"/>
</dbReference>
<dbReference type="Gene3D" id="3.40.366.10">
    <property type="entry name" value="Malonyl-Coenzyme A Acyl Carrier Protein, domain 2"/>
    <property type="match status" value="1"/>
</dbReference>
<evidence type="ECO:0000259" key="2">
    <source>
        <dbReference type="SMART" id="SM00827"/>
    </source>
</evidence>
<dbReference type="EMBL" id="BMWS01000036">
    <property type="protein sequence ID" value="GGX32829.1"/>
    <property type="molecule type" value="Genomic_DNA"/>
</dbReference>
<dbReference type="GO" id="GO:0016746">
    <property type="term" value="F:acyltransferase activity"/>
    <property type="evidence" value="ECO:0007669"/>
    <property type="project" value="UniProtKB-KW"/>
</dbReference>
<dbReference type="InterPro" id="IPR016035">
    <property type="entry name" value="Acyl_Trfase/lysoPLipase"/>
</dbReference>
<gene>
    <name evidence="3" type="primary">pksD</name>
    <name evidence="3" type="ORF">GCM10007384_36990</name>
</gene>
<sequence length="316" mass="36147">MNKQNIFMFSGQGSQYYQMGKELYEQHKQFRYWMDHCNEMVSPLIKTSLIDVLYRGKGKSEPFDNILYTNPSLLCIQYSMFNLLKEMDIQPDFLMGYSIGELNAAVVSEAISLEDGISLAFDIGKLTNEKTKPASMLAIMGSKSIITDFSDIFHNCWLTAENFQDNFVVSGLPHTIKDLHENLKKKNIMSQILPVNYGFHTELIDPIEKDFKKRIKNIHISTTKIPMISSLKEGVIQELDSDYLWKAIRYPVNFEQTVKKIEQTGDYVFIDIGPSGTLSTFVKYILSSNSTSVSLQMINQFGRDLNAIEKLKTCLC</sequence>
<dbReference type="InterPro" id="IPR014043">
    <property type="entry name" value="Acyl_transferase_dom"/>
</dbReference>
<dbReference type="RefSeq" id="WP_027413701.1">
    <property type="nucleotide sequence ID" value="NZ_BMWS01000036.1"/>
</dbReference>
<dbReference type="SMART" id="SM00827">
    <property type="entry name" value="PKS_AT"/>
    <property type="match status" value="1"/>
</dbReference>
<evidence type="ECO:0000313" key="4">
    <source>
        <dbReference type="Proteomes" id="UP000601108"/>
    </source>
</evidence>
<dbReference type="AlphaFoldDB" id="A0A918JXN8"/>
<evidence type="ECO:0000256" key="1">
    <source>
        <dbReference type="ARBA" id="ARBA00022679"/>
    </source>
</evidence>
<keyword evidence="3" id="KW-0012">Acyltransferase</keyword>
<dbReference type="PANTHER" id="PTHR45681:SF6">
    <property type="entry name" value="POLYKETIDE SYNTHASE 37"/>
    <property type="match status" value="1"/>
</dbReference>
<dbReference type="InterPro" id="IPR001227">
    <property type="entry name" value="Ac_transferase_dom_sf"/>
</dbReference>
<feature type="domain" description="Malonyl-CoA:ACP transacylase (MAT)" evidence="2">
    <location>
        <begin position="8"/>
        <end position="297"/>
    </location>
</feature>
<dbReference type="Pfam" id="PF00698">
    <property type="entry name" value="Acyl_transf_1"/>
    <property type="match status" value="1"/>
</dbReference>
<accession>A0A918JXN8</accession>
<organism evidence="3 4">
    <name type="scientific">Aquimarina muelleri</name>
    <dbReference type="NCBI Taxonomy" id="279356"/>
    <lineage>
        <taxon>Bacteria</taxon>
        <taxon>Pseudomonadati</taxon>
        <taxon>Bacteroidota</taxon>
        <taxon>Flavobacteriia</taxon>
        <taxon>Flavobacteriales</taxon>
        <taxon>Flavobacteriaceae</taxon>
        <taxon>Aquimarina</taxon>
    </lineage>
</organism>
<comment type="caution">
    <text evidence="3">The sequence shown here is derived from an EMBL/GenBank/DDBJ whole genome shotgun (WGS) entry which is preliminary data.</text>
</comment>
<name>A0A918JXN8_9FLAO</name>